<evidence type="ECO:0000313" key="1">
    <source>
        <dbReference type="EMBL" id="BDI07298.1"/>
    </source>
</evidence>
<organism evidence="1 2">
    <name type="scientific">Sphaerotilus microaerophilus</name>
    <dbReference type="NCBI Taxonomy" id="2914710"/>
    <lineage>
        <taxon>Bacteria</taxon>
        <taxon>Pseudomonadati</taxon>
        <taxon>Pseudomonadota</taxon>
        <taxon>Betaproteobacteria</taxon>
        <taxon>Burkholderiales</taxon>
        <taxon>Sphaerotilaceae</taxon>
        <taxon>Sphaerotilus</taxon>
    </lineage>
</organism>
<gene>
    <name evidence="1" type="ORF">CATMQ487_42680</name>
</gene>
<proteinExistence type="predicted"/>
<keyword evidence="2" id="KW-1185">Reference proteome</keyword>
<dbReference type="EMBL" id="AP025730">
    <property type="protein sequence ID" value="BDI07298.1"/>
    <property type="molecule type" value="Genomic_DNA"/>
</dbReference>
<protein>
    <submittedName>
        <fullName evidence="1">Membrane protein</fullName>
    </submittedName>
</protein>
<accession>A0ABM7YRT7</accession>
<dbReference type="Proteomes" id="UP001057498">
    <property type="component" value="Chromosome"/>
</dbReference>
<name>A0ABM7YRT7_9BURK</name>
<dbReference type="RefSeq" id="WP_251970504.1">
    <property type="nucleotide sequence ID" value="NZ_AP025730.1"/>
</dbReference>
<evidence type="ECO:0000313" key="2">
    <source>
        <dbReference type="Proteomes" id="UP001057498"/>
    </source>
</evidence>
<sequence length="305" mass="32284">MTPNEPAMDDATLHAYVDGQLTAEDAARVAGWLQQHPADAERVLGWQAQRSQLQALRRDLLEETLPARFRSALNETPTGTGKPTRRWLAATGRAANGPWAAAAMLLLGLGLGWSVRPLLTADPGPGAGGSAAIPAFVRDAALAHALYTPERRHPVEVGAQQEEHLVQWLSKRLGTTLRVPVLSAQGFHLVGGRLLPGGGDASATAGNAPGGGADSGPGIARAQFMYENAQGERLTLYVSVQPQPAGTAADAPDTAFRFATTGRGGDARQSFYWLDGRLGYALTAQLDRQRLAMLAEAVYRGLTPQ</sequence>
<reference evidence="1" key="1">
    <citation type="submission" date="2022-04" db="EMBL/GenBank/DDBJ databases">
        <title>Whole genome sequence of Sphaerotilus sp. FB-5.</title>
        <authorList>
            <person name="Takeda M."/>
            <person name="Narihara S."/>
            <person name="Akimoto M."/>
            <person name="Akimoto R."/>
            <person name="Nishiyashiki S."/>
            <person name="Murakami T."/>
        </authorList>
    </citation>
    <scope>NUCLEOTIDE SEQUENCE</scope>
    <source>
        <strain evidence="1">FB-5</strain>
    </source>
</reference>